<protein>
    <submittedName>
        <fullName evidence="2">DUF177 domain-containing protein</fullName>
    </submittedName>
</protein>
<sequence>MDGDRTSPLDLSLQVGALSRDGGRIDFSASPAECARVAAALGIESVASLRADLVARPFRKDGARVTGRLHAVVVQKSVVTLDPVKQTIDEPFEATFVRGGRRAVDPSIDAAGEIFVDPEADDPPETFSGDRIDLGERLFEALTLALDPYPRRPGEGYGGQPVEQATPEQDDGGEISPFAALAKISRSRGDGED</sequence>
<dbReference type="Proteomes" id="UP000469011">
    <property type="component" value="Unassembled WGS sequence"/>
</dbReference>
<evidence type="ECO:0000256" key="1">
    <source>
        <dbReference type="SAM" id="MobiDB-lite"/>
    </source>
</evidence>
<proteinExistence type="predicted"/>
<dbReference type="AlphaFoldDB" id="A0A6N9T7A7"/>
<gene>
    <name evidence="2" type="ORF">GTK09_14530</name>
</gene>
<dbReference type="InterPro" id="IPR003772">
    <property type="entry name" value="YceD"/>
</dbReference>
<evidence type="ECO:0000313" key="2">
    <source>
        <dbReference type="EMBL" id="NDW05639.1"/>
    </source>
</evidence>
<evidence type="ECO:0000313" key="3">
    <source>
        <dbReference type="Proteomes" id="UP000469011"/>
    </source>
</evidence>
<name>A0A6N9T7A7_9HYPH</name>
<dbReference type="Pfam" id="PF02620">
    <property type="entry name" value="YceD"/>
    <property type="match status" value="1"/>
</dbReference>
<feature type="region of interest" description="Disordered" evidence="1">
    <location>
        <begin position="149"/>
        <end position="193"/>
    </location>
</feature>
<keyword evidence="3" id="KW-1185">Reference proteome</keyword>
<dbReference type="RefSeq" id="WP_163463891.1">
    <property type="nucleotide sequence ID" value="NZ_JAAAMG010000011.1"/>
</dbReference>
<comment type="caution">
    <text evidence="2">The sequence shown here is derived from an EMBL/GenBank/DDBJ whole genome shotgun (WGS) entry which is preliminary data.</text>
</comment>
<accession>A0A6N9T7A7</accession>
<organism evidence="2 3">
    <name type="scientific">Jiella pacifica</name>
    <dbReference type="NCBI Taxonomy" id="2696469"/>
    <lineage>
        <taxon>Bacteria</taxon>
        <taxon>Pseudomonadati</taxon>
        <taxon>Pseudomonadota</taxon>
        <taxon>Alphaproteobacteria</taxon>
        <taxon>Hyphomicrobiales</taxon>
        <taxon>Aurantimonadaceae</taxon>
        <taxon>Jiella</taxon>
    </lineage>
</organism>
<reference evidence="2 3" key="1">
    <citation type="submission" date="2020-01" db="EMBL/GenBank/DDBJ databases">
        <title>Jiella pacifica sp. nov.</title>
        <authorList>
            <person name="Xue Z."/>
            <person name="Zhu S."/>
            <person name="Chen J."/>
            <person name="Yang J."/>
        </authorList>
    </citation>
    <scope>NUCLEOTIDE SEQUENCE [LARGE SCALE GENOMIC DNA]</scope>
    <source>
        <strain evidence="2 3">40Bstr34</strain>
    </source>
</reference>
<dbReference type="EMBL" id="JAAAMG010000011">
    <property type="protein sequence ID" value="NDW05639.1"/>
    <property type="molecule type" value="Genomic_DNA"/>
</dbReference>